<dbReference type="InterPro" id="IPR000073">
    <property type="entry name" value="AB_hydrolase_1"/>
</dbReference>
<dbReference type="AlphaFoldDB" id="A0A9K3PWK1"/>
<evidence type="ECO:0000259" key="5">
    <source>
        <dbReference type="Pfam" id="PF12697"/>
    </source>
</evidence>
<protein>
    <submittedName>
        <fullName evidence="6">Lysophospholipase</fullName>
    </submittedName>
</protein>
<feature type="compositionally biased region" description="Basic and acidic residues" evidence="4">
    <location>
        <begin position="730"/>
        <end position="755"/>
    </location>
</feature>
<dbReference type="Pfam" id="PF03982">
    <property type="entry name" value="DAGAT"/>
    <property type="match status" value="1"/>
</dbReference>
<dbReference type="PANTHER" id="PTHR22753:SF14">
    <property type="entry name" value="MONOACYLGLYCEROL_DIACYLGLYCEROL O-ACYLTRANSFERASE"/>
    <property type="match status" value="1"/>
</dbReference>
<keyword evidence="7" id="KW-1185">Reference proteome</keyword>
<gene>
    <name evidence="6" type="ORF">IV203_034857</name>
</gene>
<comment type="similarity">
    <text evidence="1">Belongs to the diacylglycerol acyltransferase family.</text>
</comment>
<proteinExistence type="inferred from homology"/>
<evidence type="ECO:0000256" key="2">
    <source>
        <dbReference type="ARBA" id="ARBA00022679"/>
    </source>
</evidence>
<dbReference type="EMBL" id="JAGRRH010000013">
    <property type="protein sequence ID" value="KAG7359759.1"/>
    <property type="molecule type" value="Genomic_DNA"/>
</dbReference>
<dbReference type="GO" id="GO:0008374">
    <property type="term" value="F:O-acyltransferase activity"/>
    <property type="evidence" value="ECO:0007669"/>
    <property type="project" value="InterPro"/>
</dbReference>
<dbReference type="PANTHER" id="PTHR22753">
    <property type="entry name" value="TRANSMEMBRANE PROTEIN 68"/>
    <property type="match status" value="1"/>
</dbReference>
<evidence type="ECO:0000256" key="4">
    <source>
        <dbReference type="SAM" id="MobiDB-lite"/>
    </source>
</evidence>
<organism evidence="6 7">
    <name type="scientific">Nitzschia inconspicua</name>
    <dbReference type="NCBI Taxonomy" id="303405"/>
    <lineage>
        <taxon>Eukaryota</taxon>
        <taxon>Sar</taxon>
        <taxon>Stramenopiles</taxon>
        <taxon>Ochrophyta</taxon>
        <taxon>Bacillariophyta</taxon>
        <taxon>Bacillariophyceae</taxon>
        <taxon>Bacillariophycidae</taxon>
        <taxon>Bacillariales</taxon>
        <taxon>Bacillariaceae</taxon>
        <taxon>Nitzschia</taxon>
    </lineage>
</organism>
<evidence type="ECO:0000313" key="6">
    <source>
        <dbReference type="EMBL" id="KAG7359759.1"/>
    </source>
</evidence>
<sequence length="761" mass="84663">MWGLDRLSTFLLAAPSNPQPFAPESTVDMARGFRSIYQTLGEKAPVFQRYSPTIKFSYVNPPQQEGDNWLDDQVMMADADLMTRNEDNKTIFEQVAERNGNAEKPIALYLPGLDGYGISAVAQYNDLAKNFELWRMTVAVDDRTSFHELCQKPVQFVDDIVGNTTRTVYVIGESFGGLLATAVGLQLHNREKRGGKANPVKGLVLVNPATSFDESGWDVTAPLLALLGRVTETPERRPFGLPSAYSLVGGLTLSALIPSRQQFSRIVDAFMGMDSIRDPSRLGETMEGYLDLFQITSEFLPPGLLEHRIKNWLMVGTSIVDSRLSQLDIPSLVVVGTADQLISSKNEADRLTKLLPQAEKLQVREAGHFVLDDNVNLTEAILYSKLDPLRFKETKRPYDPIVDWKVPPPEIMKETLTSSVKQLEDVFSPIWMSTSSDGRRAMGVGNIPKEQGPILFVSNHQLLGVDLSILVAKLYRNGITVRGLGHPVLFQGTGQASPGASSGSLQRNDELGRVPGINTNQFVAATSPENYQKFGAVMVSPRNFYRLMQTGQNALLFPGGVREVFHGKNESYTLFWPEKTDFVRTAAKFNATIIPVSAVGMADSFNILLDSKEIVDIPILGQRAKELANNITAARFDMENQEESFLPPLVTPGLPSRNYFIFGKPLRTTDIDPKDKDKCKEAYESIQAEMRRGFDDILDARKKDLFKDAGPRFAYERLTGRQAPTFEIEEVNKDTKSTGKPSDKSSTKQEERIDQKMSLTL</sequence>
<dbReference type="Proteomes" id="UP000693970">
    <property type="component" value="Unassembled WGS sequence"/>
</dbReference>
<dbReference type="GO" id="GO:0016020">
    <property type="term" value="C:membrane"/>
    <property type="evidence" value="ECO:0007669"/>
    <property type="project" value="TreeGrafter"/>
</dbReference>
<dbReference type="OrthoDB" id="44277at2759"/>
<dbReference type="Pfam" id="PF12697">
    <property type="entry name" value="Abhydrolase_6"/>
    <property type="match status" value="1"/>
</dbReference>
<dbReference type="InterPro" id="IPR007130">
    <property type="entry name" value="DAGAT"/>
</dbReference>
<evidence type="ECO:0000313" key="7">
    <source>
        <dbReference type="Proteomes" id="UP000693970"/>
    </source>
</evidence>
<evidence type="ECO:0000256" key="3">
    <source>
        <dbReference type="ARBA" id="ARBA00023315"/>
    </source>
</evidence>
<evidence type="ECO:0000256" key="1">
    <source>
        <dbReference type="ARBA" id="ARBA00005420"/>
    </source>
</evidence>
<name>A0A9K3PWK1_9STRA</name>
<reference evidence="6" key="2">
    <citation type="submission" date="2021-04" db="EMBL/GenBank/DDBJ databases">
        <authorList>
            <person name="Podell S."/>
        </authorList>
    </citation>
    <scope>NUCLEOTIDE SEQUENCE</scope>
    <source>
        <strain evidence="6">Hildebrandi</strain>
    </source>
</reference>
<feature type="domain" description="AB hydrolase-1" evidence="5">
    <location>
        <begin position="142"/>
        <end position="373"/>
    </location>
</feature>
<keyword evidence="3" id="KW-0012">Acyltransferase</keyword>
<comment type="caution">
    <text evidence="6">The sequence shown here is derived from an EMBL/GenBank/DDBJ whole genome shotgun (WGS) entry which is preliminary data.</text>
</comment>
<reference evidence="6" key="1">
    <citation type="journal article" date="2021" name="Sci. Rep.">
        <title>Diploid genomic architecture of Nitzschia inconspicua, an elite biomass production diatom.</title>
        <authorList>
            <person name="Oliver A."/>
            <person name="Podell S."/>
            <person name="Pinowska A."/>
            <person name="Traller J.C."/>
            <person name="Smith S.R."/>
            <person name="McClure R."/>
            <person name="Beliaev A."/>
            <person name="Bohutskyi P."/>
            <person name="Hill E.A."/>
            <person name="Rabines A."/>
            <person name="Zheng H."/>
            <person name="Allen L.Z."/>
            <person name="Kuo A."/>
            <person name="Grigoriev I.V."/>
            <person name="Allen A.E."/>
            <person name="Hazlebeck D."/>
            <person name="Allen E.E."/>
        </authorList>
    </citation>
    <scope>NUCLEOTIDE SEQUENCE</scope>
    <source>
        <strain evidence="6">Hildebrandi</strain>
    </source>
</reference>
<feature type="region of interest" description="Disordered" evidence="4">
    <location>
        <begin position="724"/>
        <end position="761"/>
    </location>
</feature>
<keyword evidence="2" id="KW-0808">Transferase</keyword>
<accession>A0A9K3PWK1</accession>